<sequence>MPTRREMLMLAGALLAGPAAAAGAQPVRVGVLQFGTVSWEIETIRRQGFDAARGLEVQPVRLASSDAARIAFQAGAVDAIVSDLLLAARLRAEGRAILYAPFSATEGAVMVPAASPIRGVADLAGRSIGVAGGALDKSWLLLQAHARRAAGIDLAGAARPAYGAPPLLTEKLETGELDAALLYWNFCARLEAKGFRRLIGADELARGFGVTGPLALVGYVFAEPFVAGRPAALAAFLAASRQAKALLAGADAGADAAWTAIRPLMQAEDEAAFQALRRRFVEGIPHRPIAAEQADAQRLYAVLAEIGGEKLVGSARSLPPGLYADAG</sequence>
<keyword evidence="1" id="KW-0732">Signal</keyword>
<dbReference type="InterPro" id="IPR006311">
    <property type="entry name" value="TAT_signal"/>
</dbReference>
<organism evidence="3 4">
    <name type="scientific">Labrys wisconsinensis</name>
    <dbReference type="NCBI Taxonomy" id="425677"/>
    <lineage>
        <taxon>Bacteria</taxon>
        <taxon>Pseudomonadati</taxon>
        <taxon>Pseudomonadota</taxon>
        <taxon>Alphaproteobacteria</taxon>
        <taxon>Hyphomicrobiales</taxon>
        <taxon>Xanthobacteraceae</taxon>
        <taxon>Labrys</taxon>
    </lineage>
</organism>
<evidence type="ECO:0000259" key="2">
    <source>
        <dbReference type="Pfam" id="PF09084"/>
    </source>
</evidence>
<dbReference type="Gene3D" id="3.40.190.10">
    <property type="entry name" value="Periplasmic binding protein-like II"/>
    <property type="match status" value="2"/>
</dbReference>
<evidence type="ECO:0000313" key="3">
    <source>
        <dbReference type="EMBL" id="MDQ0467142.1"/>
    </source>
</evidence>
<feature type="chain" id="PRO_5045684645" evidence="1">
    <location>
        <begin position="22"/>
        <end position="327"/>
    </location>
</feature>
<dbReference type="SUPFAM" id="SSF53850">
    <property type="entry name" value="Periplasmic binding protein-like II"/>
    <property type="match status" value="1"/>
</dbReference>
<evidence type="ECO:0000313" key="4">
    <source>
        <dbReference type="Proteomes" id="UP001242480"/>
    </source>
</evidence>
<feature type="domain" description="SsuA/THI5-like" evidence="2">
    <location>
        <begin position="47"/>
        <end position="244"/>
    </location>
</feature>
<dbReference type="PANTHER" id="PTHR30024:SF48">
    <property type="entry name" value="ABC TRANSPORTER SUBSTRATE-BINDING PROTEIN"/>
    <property type="match status" value="1"/>
</dbReference>
<name>A0ABU0IYQ8_9HYPH</name>
<keyword evidence="4" id="KW-1185">Reference proteome</keyword>
<feature type="signal peptide" evidence="1">
    <location>
        <begin position="1"/>
        <end position="21"/>
    </location>
</feature>
<gene>
    <name evidence="3" type="ORF">QO011_000137</name>
</gene>
<dbReference type="PROSITE" id="PS51318">
    <property type="entry name" value="TAT"/>
    <property type="match status" value="1"/>
</dbReference>
<evidence type="ECO:0000256" key="1">
    <source>
        <dbReference type="SAM" id="SignalP"/>
    </source>
</evidence>
<proteinExistence type="predicted"/>
<accession>A0ABU0IYQ8</accession>
<dbReference type="InterPro" id="IPR015168">
    <property type="entry name" value="SsuA/THI5"/>
</dbReference>
<dbReference type="EMBL" id="JAUSVX010000001">
    <property type="protein sequence ID" value="MDQ0467142.1"/>
    <property type="molecule type" value="Genomic_DNA"/>
</dbReference>
<comment type="caution">
    <text evidence="3">The sequence shown here is derived from an EMBL/GenBank/DDBJ whole genome shotgun (WGS) entry which is preliminary data.</text>
</comment>
<dbReference type="Pfam" id="PF09084">
    <property type="entry name" value="NMT1"/>
    <property type="match status" value="1"/>
</dbReference>
<dbReference type="RefSeq" id="WP_307266399.1">
    <property type="nucleotide sequence ID" value="NZ_JAUSVX010000001.1"/>
</dbReference>
<protein>
    <submittedName>
        <fullName evidence="3">NitT/TauT family transport system substrate-binding protein</fullName>
    </submittedName>
</protein>
<reference evidence="3 4" key="1">
    <citation type="submission" date="2023-07" db="EMBL/GenBank/DDBJ databases">
        <title>Genomic Encyclopedia of Type Strains, Phase IV (KMG-IV): sequencing the most valuable type-strain genomes for metagenomic binning, comparative biology and taxonomic classification.</title>
        <authorList>
            <person name="Goeker M."/>
        </authorList>
    </citation>
    <scope>NUCLEOTIDE SEQUENCE [LARGE SCALE GENOMIC DNA]</scope>
    <source>
        <strain evidence="3 4">DSM 19619</strain>
    </source>
</reference>
<dbReference type="Proteomes" id="UP001242480">
    <property type="component" value="Unassembled WGS sequence"/>
</dbReference>
<dbReference type="PANTHER" id="PTHR30024">
    <property type="entry name" value="ALIPHATIC SULFONATES-BINDING PROTEIN-RELATED"/>
    <property type="match status" value="1"/>
</dbReference>